<accession>A0A8K0N652</accession>
<evidence type="ECO:0000256" key="5">
    <source>
        <dbReference type="ARBA" id="ARBA00022692"/>
    </source>
</evidence>
<proteinExistence type="inferred from homology"/>
<keyword evidence="12" id="KW-1185">Reference proteome</keyword>
<name>A0A8K0N652_COCNU</name>
<dbReference type="GO" id="GO:0016765">
    <property type="term" value="F:transferase activity, transferring alkyl or aryl (other than methyl) groups"/>
    <property type="evidence" value="ECO:0007669"/>
    <property type="project" value="InterPro"/>
</dbReference>
<reference evidence="11" key="2">
    <citation type="submission" date="2019-07" db="EMBL/GenBank/DDBJ databases">
        <authorList>
            <person name="Yang Y."/>
            <person name="Bocs S."/>
            <person name="Baudouin L."/>
        </authorList>
    </citation>
    <scope>NUCLEOTIDE SEQUENCE</scope>
    <source>
        <tissue evidence="11">Spear leaf of Hainan Tall coconut</tissue>
    </source>
</reference>
<dbReference type="Gene3D" id="1.10.1620.10">
    <property type="entry name" value="Ribosomal protein L39e"/>
    <property type="match status" value="1"/>
</dbReference>
<feature type="transmembrane region" description="Helical" evidence="10">
    <location>
        <begin position="28"/>
        <end position="47"/>
    </location>
</feature>
<dbReference type="EMBL" id="CM017879">
    <property type="protein sequence ID" value="KAG1358934.1"/>
    <property type="molecule type" value="Genomic_DNA"/>
</dbReference>
<keyword evidence="9" id="KW-0687">Ribonucleoprotein</keyword>
<evidence type="ECO:0000256" key="2">
    <source>
        <dbReference type="ARBA" id="ARBA00005985"/>
    </source>
</evidence>
<evidence type="ECO:0000256" key="10">
    <source>
        <dbReference type="SAM" id="Phobius"/>
    </source>
</evidence>
<dbReference type="InterPro" id="IPR000537">
    <property type="entry name" value="UbiA_prenyltransferase"/>
</dbReference>
<evidence type="ECO:0000313" key="11">
    <source>
        <dbReference type="EMBL" id="KAG1358934.1"/>
    </source>
</evidence>
<evidence type="ECO:0000313" key="12">
    <source>
        <dbReference type="Proteomes" id="UP000797356"/>
    </source>
</evidence>
<evidence type="ECO:0000256" key="7">
    <source>
        <dbReference type="ARBA" id="ARBA00022989"/>
    </source>
</evidence>
<dbReference type="PANTHER" id="PTHR43009:SF7">
    <property type="entry name" value="HOMOGENTISATE GERANYLGERANYLTRANSFERASE, CHLOROPLASTIC"/>
    <property type="match status" value="1"/>
</dbReference>
<protein>
    <submittedName>
        <fullName evidence="11">Putative homogentisate phytyltransferase 1, chloroplastic</fullName>
    </submittedName>
</protein>
<organism evidence="11 12">
    <name type="scientific">Cocos nucifera</name>
    <name type="common">Coconut palm</name>
    <dbReference type="NCBI Taxonomy" id="13894"/>
    <lineage>
        <taxon>Eukaryota</taxon>
        <taxon>Viridiplantae</taxon>
        <taxon>Streptophyta</taxon>
        <taxon>Embryophyta</taxon>
        <taxon>Tracheophyta</taxon>
        <taxon>Spermatophyta</taxon>
        <taxon>Magnoliopsida</taxon>
        <taxon>Liliopsida</taxon>
        <taxon>Arecaceae</taxon>
        <taxon>Arecoideae</taxon>
        <taxon>Cocoseae</taxon>
        <taxon>Attaleinae</taxon>
        <taxon>Cocos</taxon>
    </lineage>
</organism>
<dbReference type="Gene3D" id="1.10.357.140">
    <property type="entry name" value="UbiA prenyltransferase"/>
    <property type="match status" value="1"/>
</dbReference>
<dbReference type="GO" id="GO:0005840">
    <property type="term" value="C:ribosome"/>
    <property type="evidence" value="ECO:0007669"/>
    <property type="project" value="UniProtKB-KW"/>
</dbReference>
<evidence type="ECO:0000256" key="3">
    <source>
        <dbReference type="ARBA" id="ARBA00009339"/>
    </source>
</evidence>
<dbReference type="OrthoDB" id="274627at2759"/>
<dbReference type="Pfam" id="PF00832">
    <property type="entry name" value="Ribosomal_L39"/>
    <property type="match status" value="1"/>
</dbReference>
<keyword evidence="4" id="KW-0808">Transferase</keyword>
<keyword evidence="8 10" id="KW-0472">Membrane</keyword>
<dbReference type="GO" id="GO:0006412">
    <property type="term" value="P:translation"/>
    <property type="evidence" value="ECO:0007669"/>
    <property type="project" value="InterPro"/>
</dbReference>
<dbReference type="InterPro" id="IPR044878">
    <property type="entry name" value="UbiA_sf"/>
</dbReference>
<dbReference type="AlphaFoldDB" id="A0A8K0N652"/>
<reference evidence="11" key="1">
    <citation type="journal article" date="2017" name="Gigascience">
        <title>The genome draft of coconut (Cocos nucifera).</title>
        <authorList>
            <person name="Xiao Y."/>
            <person name="Xu P."/>
            <person name="Fan H."/>
            <person name="Baudouin L."/>
            <person name="Xia W."/>
            <person name="Bocs S."/>
            <person name="Xu J."/>
            <person name="Li Q."/>
            <person name="Guo A."/>
            <person name="Zhou L."/>
            <person name="Li J."/>
            <person name="Wu Y."/>
            <person name="Ma Z."/>
            <person name="Armero A."/>
            <person name="Issali A.E."/>
            <person name="Liu N."/>
            <person name="Peng M."/>
            <person name="Yang Y."/>
        </authorList>
    </citation>
    <scope>NUCLEOTIDE SEQUENCE</scope>
    <source>
        <tissue evidence="11">Spear leaf of Hainan Tall coconut</tissue>
    </source>
</reference>
<sequence>MANQSEGLWAAVAKKLDAFYRFSRPHTVIGTIIGIVSVSLLPVQSIADFSPTYFMGLLKALVPAVCMNIYVVGLNQLFDIEIDKVNKPRLPLASGEFSLGTGIVLVLAAAIVVYVSDIHFAFASPFLGAEVVELKFKNRKLYNGVEVQVSSPIRCLAHQLFSWKCIFYQSVIALFKDIPDVDGDRYFGIQSFSVRLGQEKVVGHGLLASILWFRAQSIDLRNKASITSFYMFIWKPSHKTFRIKKKLAKKMRQNRPIPHWIRMRTDNTIRYNAKRRHWRRTKLGF</sequence>
<evidence type="ECO:0000256" key="1">
    <source>
        <dbReference type="ARBA" id="ARBA00004508"/>
    </source>
</evidence>
<dbReference type="GO" id="GO:0016020">
    <property type="term" value="C:membrane"/>
    <property type="evidence" value="ECO:0007669"/>
    <property type="project" value="UniProtKB-SubCell"/>
</dbReference>
<dbReference type="GO" id="GO:0003735">
    <property type="term" value="F:structural constituent of ribosome"/>
    <property type="evidence" value="ECO:0007669"/>
    <property type="project" value="InterPro"/>
</dbReference>
<dbReference type="Proteomes" id="UP000797356">
    <property type="component" value="Chromosome 8"/>
</dbReference>
<dbReference type="InterPro" id="IPR000077">
    <property type="entry name" value="Ribosomal_eL39"/>
</dbReference>
<evidence type="ECO:0000256" key="8">
    <source>
        <dbReference type="ARBA" id="ARBA00023136"/>
    </source>
</evidence>
<dbReference type="FunFam" id="1.10.1620.10:FF:000001">
    <property type="entry name" value="60S ribosomal protein-like L39"/>
    <property type="match status" value="1"/>
</dbReference>
<dbReference type="GO" id="GO:1990904">
    <property type="term" value="C:ribonucleoprotein complex"/>
    <property type="evidence" value="ECO:0007669"/>
    <property type="project" value="UniProtKB-KW"/>
</dbReference>
<feature type="transmembrane region" description="Helical" evidence="10">
    <location>
        <begin position="53"/>
        <end position="78"/>
    </location>
</feature>
<comment type="similarity">
    <text evidence="3">Belongs to the eukaryotic ribosomal protein eL39 family.</text>
</comment>
<keyword evidence="7 10" id="KW-1133">Transmembrane helix</keyword>
<dbReference type="Pfam" id="PF01040">
    <property type="entry name" value="UbiA"/>
    <property type="match status" value="1"/>
</dbReference>
<feature type="transmembrane region" description="Helical" evidence="10">
    <location>
        <begin position="90"/>
        <end position="115"/>
    </location>
</feature>
<comment type="similarity">
    <text evidence="2">Belongs to the UbiA prenyltransferase family.</text>
</comment>
<dbReference type="PANTHER" id="PTHR43009">
    <property type="entry name" value="HOMOGENTISATE SOLANESYLTRANSFERASE, CHLOROPLASTIC"/>
    <property type="match status" value="1"/>
</dbReference>
<evidence type="ECO:0000256" key="9">
    <source>
        <dbReference type="ARBA" id="ARBA00023274"/>
    </source>
</evidence>
<comment type="caution">
    <text evidence="11">The sequence shown here is derived from an EMBL/GenBank/DDBJ whole genome shotgun (WGS) entry which is preliminary data.</text>
</comment>
<dbReference type="InterPro" id="IPR020083">
    <property type="entry name" value="Ribosomal_eL39_CS"/>
</dbReference>
<gene>
    <name evidence="11" type="ORF">COCNU_08G003800</name>
</gene>
<evidence type="ECO:0000256" key="4">
    <source>
        <dbReference type="ARBA" id="ARBA00022679"/>
    </source>
</evidence>
<dbReference type="PROSITE" id="PS00051">
    <property type="entry name" value="RIBOSOMAL_L39E"/>
    <property type="match status" value="1"/>
</dbReference>
<comment type="subcellular location">
    <subcellularLocation>
        <location evidence="1">Plastid</location>
        <location evidence="1">Chloroplast membrane</location>
        <topology evidence="1">Multi-pass membrane protein</topology>
    </subcellularLocation>
</comment>
<keyword evidence="6" id="KW-0689">Ribosomal protein</keyword>
<dbReference type="InterPro" id="IPR023626">
    <property type="entry name" value="Ribosomal_eL39_dom_sf"/>
</dbReference>
<keyword evidence="5 10" id="KW-0812">Transmembrane</keyword>
<evidence type="ECO:0000256" key="6">
    <source>
        <dbReference type="ARBA" id="ARBA00022980"/>
    </source>
</evidence>
<dbReference type="SUPFAM" id="SSF48662">
    <property type="entry name" value="Ribosomal protein L39e"/>
    <property type="match status" value="1"/>
</dbReference>